<dbReference type="Proteomes" id="UP000184114">
    <property type="component" value="Unassembled WGS sequence"/>
</dbReference>
<name>A0A1M4XE70_9FIRM</name>
<dbReference type="GeneID" id="90995417"/>
<evidence type="ECO:0000313" key="2">
    <source>
        <dbReference type="EMBL" id="SHE91929.1"/>
    </source>
</evidence>
<organism evidence="2 3">
    <name type="scientific">Tissierella praeacuta DSM 18095</name>
    <dbReference type="NCBI Taxonomy" id="1123404"/>
    <lineage>
        <taxon>Bacteria</taxon>
        <taxon>Bacillati</taxon>
        <taxon>Bacillota</taxon>
        <taxon>Tissierellia</taxon>
        <taxon>Tissierellales</taxon>
        <taxon>Tissierellaceae</taxon>
        <taxon>Tissierella</taxon>
    </lineage>
</organism>
<evidence type="ECO:0000256" key="1">
    <source>
        <dbReference type="SAM" id="Phobius"/>
    </source>
</evidence>
<dbReference type="STRING" id="1123404.SAMN02745784_02215"/>
<proteinExistence type="predicted"/>
<keyword evidence="1" id="KW-0812">Transmembrane</keyword>
<dbReference type="AlphaFoldDB" id="A0A1M4XE70"/>
<accession>A0A1M4XE70</accession>
<dbReference type="EMBL" id="FQTY01000011">
    <property type="protein sequence ID" value="SHE91929.1"/>
    <property type="molecule type" value="Genomic_DNA"/>
</dbReference>
<sequence length="152" mass="18702">MGDIKRSKWTKRFFICILVILILFTFRNFTWYRNKYEIKKLVNNNLDFLNECIQNGTYDKIYELEKVKDIKKWPLDDNEFFIDFYYNGYGIASNTTYIGFYYISEDKPIGFQGYPKNLNQRGKGWQWKELSGDNWYYTEKIADHWYYYESDF</sequence>
<gene>
    <name evidence="2" type="ORF">SAMN02745784_02215</name>
</gene>
<protein>
    <submittedName>
        <fullName evidence="2">Uncharacterized protein</fullName>
    </submittedName>
</protein>
<keyword evidence="1" id="KW-0472">Membrane</keyword>
<evidence type="ECO:0000313" key="3">
    <source>
        <dbReference type="Proteomes" id="UP000184114"/>
    </source>
</evidence>
<feature type="transmembrane region" description="Helical" evidence="1">
    <location>
        <begin position="12"/>
        <end position="32"/>
    </location>
</feature>
<keyword evidence="3" id="KW-1185">Reference proteome</keyword>
<keyword evidence="1" id="KW-1133">Transmembrane helix</keyword>
<reference evidence="3" key="1">
    <citation type="submission" date="2016-11" db="EMBL/GenBank/DDBJ databases">
        <authorList>
            <person name="Varghese N."/>
            <person name="Submissions S."/>
        </authorList>
    </citation>
    <scope>NUCLEOTIDE SEQUENCE [LARGE SCALE GENOMIC DNA]</scope>
    <source>
        <strain evidence="3">DSM 18095</strain>
    </source>
</reference>
<dbReference type="RefSeq" id="WP_072976287.1">
    <property type="nucleotide sequence ID" value="NZ_FQTY01000011.1"/>
</dbReference>